<dbReference type="Gene3D" id="3.30.1220.10">
    <property type="entry name" value="CobW-like, C-terminal domain"/>
    <property type="match status" value="1"/>
</dbReference>
<reference evidence="4 5" key="1">
    <citation type="submission" date="2021-03" db="EMBL/GenBank/DDBJ databases">
        <title>Thiomicrorhabdus sp.nov.,novel sulfur-oxidizing bacteria isolated from coastal sediment.</title>
        <authorList>
            <person name="Liu X."/>
        </authorList>
    </citation>
    <scope>NUCLEOTIDE SEQUENCE [LARGE SCALE GENOMIC DNA]</scope>
    <source>
        <strain evidence="4 5">6S2-11</strain>
    </source>
</reference>
<dbReference type="InterPro" id="IPR036627">
    <property type="entry name" value="CobW-likC_sf"/>
</dbReference>
<organism evidence="4 5">
    <name type="scientific">Thiomicrorhabdus marina</name>
    <dbReference type="NCBI Taxonomy" id="2818442"/>
    <lineage>
        <taxon>Bacteria</taxon>
        <taxon>Pseudomonadati</taxon>
        <taxon>Pseudomonadota</taxon>
        <taxon>Gammaproteobacteria</taxon>
        <taxon>Thiotrichales</taxon>
        <taxon>Piscirickettsiaceae</taxon>
        <taxon>Thiomicrorhabdus</taxon>
    </lineage>
</organism>
<keyword evidence="5" id="KW-1185">Reference proteome</keyword>
<evidence type="ECO:0000256" key="1">
    <source>
        <dbReference type="ARBA" id="ARBA00022741"/>
    </source>
</evidence>
<dbReference type="SUPFAM" id="SSF90002">
    <property type="entry name" value="Hypothetical protein YjiA, C-terminal domain"/>
    <property type="match status" value="1"/>
</dbReference>
<sequence>MTAKSKVRLFGLPACGRQRLQKAWLTQNDFAVQAIEFAELLQTSNEQSAGFNLMVIDARSFMQLPRDAWLQDNVQKMLVQADAILLNFLEAASLEQQMEWKRYLRHNTDKPLFLSLNHAVPESLLAQIDSHNGSQFPSIESASALQSFEFSLEQVNLEHLMMVLDNAKTALGAKLLRAKAVLDTVEYDNLVALEGAPYRWDCYPATESEVEIWQNRLMIQGFDLDQAWLEQMLAACRS</sequence>
<dbReference type="Pfam" id="PF07683">
    <property type="entry name" value="CobW_C"/>
    <property type="match status" value="1"/>
</dbReference>
<evidence type="ECO:0000259" key="3">
    <source>
        <dbReference type="Pfam" id="PF07683"/>
    </source>
</evidence>
<feature type="domain" description="CobW C-terminal" evidence="3">
    <location>
        <begin position="147"/>
        <end position="237"/>
    </location>
</feature>
<keyword evidence="1" id="KW-0547">Nucleotide-binding</keyword>
<comment type="caution">
    <text evidence="4">The sequence shown here is derived from an EMBL/GenBank/DDBJ whole genome shotgun (WGS) entry which is preliminary data.</text>
</comment>
<dbReference type="InterPro" id="IPR011629">
    <property type="entry name" value="CobW-like_C"/>
</dbReference>
<name>A0ABS3Q7C7_9GAMM</name>
<protein>
    <submittedName>
        <fullName evidence="4">GTP-binding protein</fullName>
    </submittedName>
</protein>
<evidence type="ECO:0000256" key="2">
    <source>
        <dbReference type="ARBA" id="ARBA00023186"/>
    </source>
</evidence>
<keyword evidence="2" id="KW-0143">Chaperone</keyword>
<proteinExistence type="predicted"/>
<dbReference type="Proteomes" id="UP000664835">
    <property type="component" value="Unassembled WGS sequence"/>
</dbReference>
<evidence type="ECO:0000313" key="5">
    <source>
        <dbReference type="Proteomes" id="UP000664835"/>
    </source>
</evidence>
<dbReference type="EMBL" id="JAGETV010000024">
    <property type="protein sequence ID" value="MBO1928038.1"/>
    <property type="molecule type" value="Genomic_DNA"/>
</dbReference>
<gene>
    <name evidence="4" type="ORF">J3998_10670</name>
</gene>
<dbReference type="RefSeq" id="WP_208150652.1">
    <property type="nucleotide sequence ID" value="NZ_JAGETV010000024.1"/>
</dbReference>
<accession>A0ABS3Q7C7</accession>
<evidence type="ECO:0000313" key="4">
    <source>
        <dbReference type="EMBL" id="MBO1928038.1"/>
    </source>
</evidence>